<dbReference type="Proteomes" id="UP001273505">
    <property type="component" value="Unassembled WGS sequence"/>
</dbReference>
<evidence type="ECO:0000256" key="6">
    <source>
        <dbReference type="ARBA" id="ARBA00022989"/>
    </source>
</evidence>
<dbReference type="PANTHER" id="PTHR30489">
    <property type="entry name" value="LIPOPROTEIN-RELEASING SYSTEM TRANSMEMBRANE PROTEIN LOLE"/>
    <property type="match status" value="1"/>
</dbReference>
<dbReference type="InterPro" id="IPR003838">
    <property type="entry name" value="ABC3_permease_C"/>
</dbReference>
<keyword evidence="11" id="KW-0449">Lipoprotein</keyword>
<keyword evidence="4" id="KW-1003">Cell membrane</keyword>
<dbReference type="EMBL" id="JAXAFO010000034">
    <property type="protein sequence ID" value="MDX6850899.1"/>
    <property type="molecule type" value="Genomic_DNA"/>
</dbReference>
<evidence type="ECO:0000256" key="5">
    <source>
        <dbReference type="ARBA" id="ARBA00022692"/>
    </source>
</evidence>
<feature type="transmembrane region" description="Helical" evidence="8">
    <location>
        <begin position="314"/>
        <end position="343"/>
    </location>
</feature>
<dbReference type="Pfam" id="PF02687">
    <property type="entry name" value="FtsX"/>
    <property type="match status" value="1"/>
</dbReference>
<evidence type="ECO:0000313" key="12">
    <source>
        <dbReference type="Proteomes" id="UP001273505"/>
    </source>
</evidence>
<sequence length="412" mass="44728">MLKNVPLMIGLRYIRAKRRHQFISFVSGFSLVGMALGVMALIIVLSVMNGFDREMKSRVLQVVPHGFIEHKAGLDNWQALRQQLVEHPEVVGAAPSINGFALLSRGARTTGVEFSAIHPQLQPEVSKVARSMIMGSIEDVKPGEFGVVLGVLLARKLGAMPGDKVTLTLPEVRITPAGVYPRVKRFTVKGVFEVGAPVDQQLALVHLDDMQRLQRLSSPTGLQVEVTDIYRAGEVLAQLKPFLPDEYEISDWSHSQGSLFQAVKMEKMMVGVLLSTIIAVAAFNIVSSLVLMVSDKRSDIAVLRTMGLTARQVVVIFLVQGVGVGVLGIGIGATLGVLGALYISDLVTGLEKLVGLKVFDPNVYFISEIPSHMYISDVAAIAVTALCLSFLATVYPAWRAGQIEPAEALRYE</sequence>
<feature type="transmembrane region" description="Helical" evidence="8">
    <location>
        <begin position="268"/>
        <end position="293"/>
    </location>
</feature>
<evidence type="ECO:0000313" key="11">
    <source>
        <dbReference type="EMBL" id="MDX6850899.1"/>
    </source>
</evidence>
<evidence type="ECO:0000256" key="3">
    <source>
        <dbReference type="ARBA" id="ARBA00022448"/>
    </source>
</evidence>
<proteinExistence type="inferred from homology"/>
<name>A0ABU4S6B5_9GAMM</name>
<feature type="domain" description="ABC3 transporter permease C-terminal" evidence="9">
    <location>
        <begin position="273"/>
        <end position="405"/>
    </location>
</feature>
<dbReference type="Pfam" id="PF12704">
    <property type="entry name" value="MacB_PCD"/>
    <property type="match status" value="1"/>
</dbReference>
<evidence type="ECO:0000256" key="4">
    <source>
        <dbReference type="ARBA" id="ARBA00022475"/>
    </source>
</evidence>
<comment type="similarity">
    <text evidence="2">Belongs to the ABC-4 integral membrane protein family. LolC/E subfamily.</text>
</comment>
<feature type="domain" description="MacB-like periplasmic core" evidence="10">
    <location>
        <begin position="28"/>
        <end position="240"/>
    </location>
</feature>
<comment type="subcellular location">
    <subcellularLocation>
        <location evidence="1">Cell membrane</location>
        <topology evidence="1">Multi-pass membrane protein</topology>
    </subcellularLocation>
</comment>
<reference evidence="11 12" key="1">
    <citation type="submission" date="2023-11" db="EMBL/GenBank/DDBJ databases">
        <title>Gilvimarinus fulvus sp. nov., isolated from the surface of Kelp.</title>
        <authorList>
            <person name="Sun Y.Y."/>
            <person name="Gong Y."/>
            <person name="Du Z.J."/>
        </authorList>
    </citation>
    <scope>NUCLEOTIDE SEQUENCE [LARGE SCALE GENOMIC DNA]</scope>
    <source>
        <strain evidence="11 12">SDUM040013</strain>
    </source>
</reference>
<keyword evidence="5 8" id="KW-0812">Transmembrane</keyword>
<feature type="transmembrane region" description="Helical" evidence="8">
    <location>
        <begin position="21"/>
        <end position="48"/>
    </location>
</feature>
<feature type="transmembrane region" description="Helical" evidence="8">
    <location>
        <begin position="378"/>
        <end position="398"/>
    </location>
</feature>
<evidence type="ECO:0000256" key="2">
    <source>
        <dbReference type="ARBA" id="ARBA00005236"/>
    </source>
</evidence>
<evidence type="ECO:0000256" key="1">
    <source>
        <dbReference type="ARBA" id="ARBA00004651"/>
    </source>
</evidence>
<protein>
    <submittedName>
        <fullName evidence="11">Lipoprotein-releasing ABC transporter permease subunit</fullName>
    </submittedName>
</protein>
<accession>A0ABU4S6B5</accession>
<gene>
    <name evidence="11" type="ORF">SCD92_16105</name>
</gene>
<dbReference type="RefSeq" id="WP_302723345.1">
    <property type="nucleotide sequence ID" value="NZ_JAULRU010000610.1"/>
</dbReference>
<keyword evidence="3" id="KW-0813">Transport</keyword>
<comment type="caution">
    <text evidence="11">The sequence shown here is derived from an EMBL/GenBank/DDBJ whole genome shotgun (WGS) entry which is preliminary data.</text>
</comment>
<dbReference type="InterPro" id="IPR051447">
    <property type="entry name" value="Lipoprotein-release_system"/>
</dbReference>
<evidence type="ECO:0000259" key="9">
    <source>
        <dbReference type="Pfam" id="PF02687"/>
    </source>
</evidence>
<keyword evidence="12" id="KW-1185">Reference proteome</keyword>
<dbReference type="PANTHER" id="PTHR30489:SF0">
    <property type="entry name" value="LIPOPROTEIN-RELEASING SYSTEM TRANSMEMBRANE PROTEIN LOLE"/>
    <property type="match status" value="1"/>
</dbReference>
<keyword evidence="7 8" id="KW-0472">Membrane</keyword>
<keyword evidence="6 8" id="KW-1133">Transmembrane helix</keyword>
<dbReference type="InterPro" id="IPR025857">
    <property type="entry name" value="MacB_PCD"/>
</dbReference>
<evidence type="ECO:0000256" key="8">
    <source>
        <dbReference type="SAM" id="Phobius"/>
    </source>
</evidence>
<organism evidence="11 12">
    <name type="scientific">Gilvimarinus gilvus</name>
    <dbReference type="NCBI Taxonomy" id="3058038"/>
    <lineage>
        <taxon>Bacteria</taxon>
        <taxon>Pseudomonadati</taxon>
        <taxon>Pseudomonadota</taxon>
        <taxon>Gammaproteobacteria</taxon>
        <taxon>Cellvibrionales</taxon>
        <taxon>Cellvibrionaceae</taxon>
        <taxon>Gilvimarinus</taxon>
    </lineage>
</organism>
<evidence type="ECO:0000259" key="10">
    <source>
        <dbReference type="Pfam" id="PF12704"/>
    </source>
</evidence>
<evidence type="ECO:0000256" key="7">
    <source>
        <dbReference type="ARBA" id="ARBA00023136"/>
    </source>
</evidence>
<dbReference type="NCBIfam" id="TIGR02212">
    <property type="entry name" value="lolCE"/>
    <property type="match status" value="1"/>
</dbReference>
<dbReference type="InterPro" id="IPR011925">
    <property type="entry name" value="LolCE_TM"/>
</dbReference>